<evidence type="ECO:0000313" key="19">
    <source>
        <dbReference type="Proteomes" id="UP000283992"/>
    </source>
</evidence>
<dbReference type="Proteomes" id="UP000285697">
    <property type="component" value="Unassembled WGS sequence"/>
</dbReference>
<dbReference type="EMBL" id="JAAIRY010000008">
    <property type="protein sequence ID" value="NSI64954.1"/>
    <property type="molecule type" value="Genomic_DNA"/>
</dbReference>
<dbReference type="Proteomes" id="UP000283992">
    <property type="component" value="Unassembled WGS sequence"/>
</dbReference>
<reference evidence="5" key="2">
    <citation type="journal article" date="2020" name="Cell Host Microbe">
        <title>Functional and Genomic Variation between Human-Derived Isolates of Lachnospiraceae Reveals Inter- and Intra-Species Diversity.</title>
        <authorList>
            <person name="Sorbara M.T."/>
            <person name="Littmann E.R."/>
            <person name="Fontana E."/>
            <person name="Moody T.U."/>
            <person name="Kohout C.E."/>
            <person name="Gjonbalaj M."/>
            <person name="Eaton V."/>
            <person name="Seok R."/>
            <person name="Leiner I.M."/>
            <person name="Pamer E.G."/>
        </authorList>
    </citation>
    <scope>NUCLEOTIDE SEQUENCE</scope>
    <source>
        <strain evidence="7">MSK.11.9</strain>
        <strain evidence="6">MSK.15.32</strain>
        <strain evidence="5">MSK.22.53</strain>
    </source>
</reference>
<reference evidence="3" key="5">
    <citation type="submission" date="2023-01" db="EMBL/GenBank/DDBJ databases">
        <title>Human gut microbiome strain richness.</title>
        <authorList>
            <person name="Chen-Liaw A."/>
        </authorList>
    </citation>
    <scope>NUCLEOTIDE SEQUENCE</scope>
    <source>
        <strain evidence="4">1001217st1_A9_1001217B_191108</strain>
        <strain evidence="3">RTP21484st1_H11_RTP21484_190118</strain>
    </source>
</reference>
<dbReference type="EMBL" id="QSIR01000015">
    <property type="protein sequence ID" value="RHD05250.1"/>
    <property type="molecule type" value="Genomic_DNA"/>
</dbReference>
<dbReference type="InterPro" id="IPR011335">
    <property type="entry name" value="Restrct_endonuc-II-like"/>
</dbReference>
<dbReference type="Proteomes" id="UP000283834">
    <property type="component" value="Unassembled WGS sequence"/>
</dbReference>
<dbReference type="EMBL" id="JAAIRV010000012">
    <property type="protein sequence ID" value="NSI58337.1"/>
    <property type="molecule type" value="Genomic_DNA"/>
</dbReference>
<dbReference type="EMBL" id="QRWQ01000001">
    <property type="protein sequence ID" value="RGT42042.1"/>
    <property type="molecule type" value="Genomic_DNA"/>
</dbReference>
<evidence type="ECO:0000313" key="21">
    <source>
        <dbReference type="Proteomes" id="UP000285610"/>
    </source>
</evidence>
<dbReference type="Proteomes" id="UP001296580">
    <property type="component" value="Unassembled WGS sequence"/>
</dbReference>
<dbReference type="Proteomes" id="UP001296581">
    <property type="component" value="Unassembled WGS sequence"/>
</dbReference>
<dbReference type="EMBL" id="QRIA01000012">
    <property type="protein sequence ID" value="RHG18183.1"/>
    <property type="molecule type" value="Genomic_DNA"/>
</dbReference>
<evidence type="ECO:0000313" key="6">
    <source>
        <dbReference type="EMBL" id="NSI58337.1"/>
    </source>
</evidence>
<dbReference type="Proteomes" id="UP000285610">
    <property type="component" value="Unassembled WGS sequence"/>
</dbReference>
<dbReference type="EMBL" id="QRLN01000025">
    <property type="protein sequence ID" value="RHJ08387.1"/>
    <property type="molecule type" value="Genomic_DNA"/>
</dbReference>
<proteinExistence type="predicted"/>
<evidence type="ECO:0000313" key="23">
    <source>
        <dbReference type="Proteomes" id="UP000286137"/>
    </source>
</evidence>
<accession>A0A2N5NRR4</accession>
<dbReference type="Proteomes" id="UP000260808">
    <property type="component" value="Unassembled WGS sequence"/>
</dbReference>
<reference evidence="5" key="3">
    <citation type="submission" date="2020-02" db="EMBL/GenBank/DDBJ databases">
        <authorList>
            <person name="Littmann E."/>
            <person name="Sorbara M."/>
        </authorList>
    </citation>
    <scope>NUCLEOTIDE SEQUENCE</scope>
    <source>
        <strain evidence="7">MSK.11.9</strain>
        <strain evidence="6">MSK.15.32</strain>
        <strain evidence="5">MSK.22.53</strain>
    </source>
</reference>
<evidence type="ECO:0000313" key="15">
    <source>
        <dbReference type="EMBL" id="RHM73213.1"/>
    </source>
</evidence>
<dbReference type="Proteomes" id="UP001296643">
    <property type="component" value="Unassembled WGS sequence"/>
</dbReference>
<evidence type="ECO:0000313" key="4">
    <source>
        <dbReference type="EMBL" id="MDB8739548.1"/>
    </source>
</evidence>
<dbReference type="AlphaFoldDB" id="A0A2N5NRR4"/>
<dbReference type="EMBL" id="QRIS01000017">
    <property type="protein sequence ID" value="RHG83227.1"/>
    <property type="molecule type" value="Genomic_DNA"/>
</dbReference>
<evidence type="ECO:0000313" key="12">
    <source>
        <dbReference type="EMBL" id="RHG18183.1"/>
    </source>
</evidence>
<dbReference type="RefSeq" id="WP_004841497.1">
    <property type="nucleotide sequence ID" value="NZ_AP031447.1"/>
</dbReference>
<evidence type="ECO:0000313" key="11">
    <source>
        <dbReference type="EMBL" id="RHD05250.1"/>
    </source>
</evidence>
<dbReference type="Proteomes" id="UP001297370">
    <property type="component" value="Unassembled WGS sequence"/>
</dbReference>
<name>A0A2N5NRR4_MEDGN</name>
<dbReference type="GeneID" id="57434904"/>
<dbReference type="Gene3D" id="3.90.1570.10">
    <property type="entry name" value="tt1808, chain A"/>
    <property type="match status" value="1"/>
</dbReference>
<evidence type="ECO:0000313" key="14">
    <source>
        <dbReference type="EMBL" id="RHJ08387.1"/>
    </source>
</evidence>
<dbReference type="Proteomes" id="UP001297422">
    <property type="component" value="Unassembled WGS sequence"/>
</dbReference>
<dbReference type="EMBL" id="QRTJ01000078">
    <property type="protein sequence ID" value="RGQ57665.1"/>
    <property type="molecule type" value="Genomic_DNA"/>
</dbReference>
<keyword evidence="1" id="KW-0255">Endonuclease</keyword>
<dbReference type="Proteomes" id="UP001211731">
    <property type="component" value="Unassembled WGS sequence"/>
</dbReference>
<dbReference type="EMBL" id="JAQMLA010000028">
    <property type="protein sequence ID" value="MDB8687092.1"/>
    <property type="molecule type" value="Genomic_DNA"/>
</dbReference>
<evidence type="ECO:0000313" key="7">
    <source>
        <dbReference type="EMBL" id="NSI64954.1"/>
    </source>
</evidence>
<evidence type="ECO:0000313" key="2">
    <source>
        <dbReference type="EMBL" id="MCB5619074.1"/>
    </source>
</evidence>
<dbReference type="EMBL" id="JAJBNC010000007">
    <property type="protein sequence ID" value="MCB5493207.1"/>
    <property type="molecule type" value="Genomic_DNA"/>
</dbReference>
<comment type="caution">
    <text evidence="15">The sequence shown here is derived from an EMBL/GenBank/DDBJ whole genome shotgun (WGS) entry which is preliminary data.</text>
</comment>
<evidence type="ECO:0000313" key="17">
    <source>
        <dbReference type="Proteomes" id="UP000283834"/>
    </source>
</evidence>
<evidence type="ECO:0000313" key="5">
    <source>
        <dbReference type="EMBL" id="NSI19539.1"/>
    </source>
</evidence>
<dbReference type="EMBL" id="JAJBOM010000008">
    <property type="protein sequence ID" value="MCB5619074.1"/>
    <property type="molecule type" value="Genomic_DNA"/>
</dbReference>
<evidence type="ECO:0000313" key="8">
    <source>
        <dbReference type="EMBL" id="RGM25527.1"/>
    </source>
</evidence>
<sequence>MYTLEDIYNLPDGQRAELIDGAIYFMAPLNRRHQEILFSLSRKIADYKSPPMVARLLTGLFLFCGG</sequence>
<evidence type="ECO:0000313" key="13">
    <source>
        <dbReference type="EMBL" id="RHG83227.1"/>
    </source>
</evidence>
<reference evidence="16 17" key="1">
    <citation type="submission" date="2018-08" db="EMBL/GenBank/DDBJ databases">
        <title>A genome reference for cultivated species of the human gut microbiota.</title>
        <authorList>
            <person name="Zou Y."/>
            <person name="Xue W."/>
            <person name="Luo G."/>
        </authorList>
    </citation>
    <scope>NUCLEOTIDE SEQUENCE [LARGE SCALE GENOMIC DNA]</scope>
    <source>
        <strain evidence="10 17">AF19-16AC</strain>
        <strain evidence="9 23">AF27-4BH</strain>
        <strain evidence="15 21">AF33-12</strain>
        <strain evidence="14 19">AM12-54</strain>
        <strain evidence="13 18">AM21-18</strain>
        <strain evidence="12 22">AM22-7AC</strain>
        <strain evidence="11 20">AM32-6</strain>
        <strain evidence="8 16">TF01-20-2</strain>
    </source>
</reference>
<evidence type="ECO:0000313" key="22">
    <source>
        <dbReference type="Proteomes" id="UP000285697"/>
    </source>
</evidence>
<evidence type="ECO:0000313" key="1">
    <source>
        <dbReference type="EMBL" id="MCB5493207.1"/>
    </source>
</evidence>
<dbReference type="EMBL" id="QRQE01000033">
    <property type="protein sequence ID" value="RHM73213.1"/>
    <property type="molecule type" value="Genomic_DNA"/>
</dbReference>
<evidence type="ECO:0000313" key="20">
    <source>
        <dbReference type="Proteomes" id="UP000284472"/>
    </source>
</evidence>
<reference evidence="1" key="4">
    <citation type="submission" date="2021-10" db="EMBL/GenBank/DDBJ databases">
        <title>Collection of gut derived symbiotic bacterial strains cultured from healthy donors.</title>
        <authorList>
            <person name="Lin H."/>
            <person name="Littmann E."/>
            <person name="Claire K."/>
            <person name="Pamer E."/>
        </authorList>
    </citation>
    <scope>NUCLEOTIDE SEQUENCE</scope>
    <source>
        <strain evidence="2">MSK.23.18</strain>
        <strain evidence="1">MSK.23.4</strain>
    </source>
</reference>
<dbReference type="GO" id="GO:0004519">
    <property type="term" value="F:endonuclease activity"/>
    <property type="evidence" value="ECO:0007669"/>
    <property type="project" value="UniProtKB-KW"/>
</dbReference>
<protein>
    <submittedName>
        <fullName evidence="1">Uma2 family endonuclease</fullName>
    </submittedName>
</protein>
<dbReference type="EMBL" id="JAQMLR010000013">
    <property type="protein sequence ID" value="MDB8739548.1"/>
    <property type="molecule type" value="Genomic_DNA"/>
</dbReference>
<dbReference type="InterPro" id="IPR012296">
    <property type="entry name" value="Nuclease_put_TT1808"/>
</dbReference>
<organism evidence="15 21">
    <name type="scientific">Mediterraneibacter gnavus</name>
    <name type="common">Ruminococcus gnavus</name>
    <dbReference type="NCBI Taxonomy" id="33038"/>
    <lineage>
        <taxon>Bacteria</taxon>
        <taxon>Bacillati</taxon>
        <taxon>Bacillota</taxon>
        <taxon>Clostridia</taxon>
        <taxon>Lachnospirales</taxon>
        <taxon>Lachnospiraceae</taxon>
        <taxon>Mediterraneibacter</taxon>
    </lineage>
</organism>
<dbReference type="Proteomes" id="UP000286137">
    <property type="component" value="Unassembled WGS sequence"/>
</dbReference>
<evidence type="ECO:0000313" key="10">
    <source>
        <dbReference type="EMBL" id="RGT42042.1"/>
    </source>
</evidence>
<evidence type="ECO:0000313" key="3">
    <source>
        <dbReference type="EMBL" id="MDB8687092.1"/>
    </source>
</evidence>
<evidence type="ECO:0000313" key="16">
    <source>
        <dbReference type="Proteomes" id="UP000260808"/>
    </source>
</evidence>
<keyword evidence="1" id="KW-0378">Hydrolase</keyword>
<dbReference type="EMBL" id="QSSX01000003">
    <property type="protein sequence ID" value="RGM25527.1"/>
    <property type="molecule type" value="Genomic_DNA"/>
</dbReference>
<evidence type="ECO:0000313" key="18">
    <source>
        <dbReference type="Proteomes" id="UP000283981"/>
    </source>
</evidence>
<dbReference type="Proteomes" id="UP000283981">
    <property type="component" value="Unassembled WGS sequence"/>
</dbReference>
<dbReference type="Proteomes" id="UP001212160">
    <property type="component" value="Unassembled WGS sequence"/>
</dbReference>
<evidence type="ECO:0000313" key="9">
    <source>
        <dbReference type="EMBL" id="RGQ57665.1"/>
    </source>
</evidence>
<dbReference type="Proteomes" id="UP000284472">
    <property type="component" value="Unassembled WGS sequence"/>
</dbReference>
<dbReference type="SUPFAM" id="SSF52980">
    <property type="entry name" value="Restriction endonuclease-like"/>
    <property type="match status" value="1"/>
</dbReference>
<keyword evidence="1" id="KW-0540">Nuclease</keyword>
<gene>
    <name evidence="14" type="ORF">DW142_14030</name>
    <name evidence="13" type="ORF">DW243_10700</name>
    <name evidence="12" type="ORF">DW270_10285</name>
    <name evidence="11" type="ORF">DW812_10650</name>
    <name evidence="10" type="ORF">DWX36_01625</name>
    <name evidence="9" type="ORF">DWY88_17990</name>
    <name evidence="15" type="ORF">DWZ50_12900</name>
    <name evidence="8" type="ORF">DXC31_02190</name>
    <name evidence="5" type="ORF">G4958_09290</name>
    <name evidence="7" type="ORF">G4981_06655</name>
    <name evidence="6" type="ORF">G4993_07950</name>
    <name evidence="2" type="ORF">LIQ08_07850</name>
    <name evidence="1" type="ORF">LIQ10_05540</name>
    <name evidence="4" type="ORF">PNU63_12335</name>
    <name evidence="3" type="ORF">PNW85_10440</name>
</gene>
<dbReference type="EMBL" id="JAAIRM010000014">
    <property type="protein sequence ID" value="NSI19539.1"/>
    <property type="molecule type" value="Genomic_DNA"/>
</dbReference>